<evidence type="ECO:0000313" key="3">
    <source>
        <dbReference type="Proteomes" id="UP000267535"/>
    </source>
</evidence>
<protein>
    <submittedName>
        <fullName evidence="2">Sel1 repeat family protein</fullName>
    </submittedName>
</protein>
<name>A0A3P1SIB5_9GAMM</name>
<gene>
    <name evidence="2" type="ORF">EHS89_20635</name>
</gene>
<reference evidence="2 3" key="1">
    <citation type="submission" date="2018-11" db="EMBL/GenBank/DDBJ databases">
        <title>The draft genome sequence of Amphritea balenae JAMM 1525T.</title>
        <authorList>
            <person name="Fang Z."/>
            <person name="Zhang Y."/>
            <person name="Han X."/>
        </authorList>
    </citation>
    <scope>NUCLEOTIDE SEQUENCE [LARGE SCALE GENOMIC DNA]</scope>
    <source>
        <strain evidence="2 3">JAMM 1525</strain>
    </source>
</reference>
<dbReference type="SUPFAM" id="SSF81901">
    <property type="entry name" value="HCP-like"/>
    <property type="match status" value="1"/>
</dbReference>
<dbReference type="PANTHER" id="PTHR45011:SF1">
    <property type="entry name" value="DAP3-BINDING CELL DEATH ENHANCER 1"/>
    <property type="match status" value="1"/>
</dbReference>
<dbReference type="InterPro" id="IPR011990">
    <property type="entry name" value="TPR-like_helical_dom_sf"/>
</dbReference>
<accession>A0A3P1SIB5</accession>
<comment type="caution">
    <text evidence="2">The sequence shown here is derived from an EMBL/GenBank/DDBJ whole genome shotgun (WGS) entry which is preliminary data.</text>
</comment>
<dbReference type="Proteomes" id="UP000267535">
    <property type="component" value="Unassembled WGS sequence"/>
</dbReference>
<feature type="signal peptide" evidence="1">
    <location>
        <begin position="1"/>
        <end position="18"/>
    </location>
</feature>
<evidence type="ECO:0000256" key="1">
    <source>
        <dbReference type="SAM" id="SignalP"/>
    </source>
</evidence>
<dbReference type="SMART" id="SM00671">
    <property type="entry name" value="SEL1"/>
    <property type="match status" value="2"/>
</dbReference>
<dbReference type="InterPro" id="IPR006597">
    <property type="entry name" value="Sel1-like"/>
</dbReference>
<dbReference type="RefSeq" id="WP_124928067.1">
    <property type="nucleotide sequence ID" value="NZ_RQXV01000018.1"/>
</dbReference>
<dbReference type="PANTHER" id="PTHR45011">
    <property type="entry name" value="DAP3-BINDING CELL DEATH ENHANCER 1"/>
    <property type="match status" value="1"/>
</dbReference>
<keyword evidence="3" id="KW-1185">Reference proteome</keyword>
<dbReference type="OrthoDB" id="6687494at2"/>
<dbReference type="Pfam" id="PF08238">
    <property type="entry name" value="Sel1"/>
    <property type="match status" value="3"/>
</dbReference>
<sequence>MNKLLSILLFLLSLSAHAQMEPHQLCYSISSYINLDDAAISELQSVTDKYYQKAFAQAPEIAKGFAKLPDNWLKQSLLAGLATCYLEGINVEIDMEKGKQLLSEAAAIGSKEAAHRLASIRMLMSPDPEEKRLGFEYLNHEFAEGSAYAAGKLGWAYQHGFGVTPDINKALELYHYAAEKGMTYWQYLLAHAYEKGYLGLKVNHDKTSYWLNDVPKVHIAKYECWVANYYENGTFPQNEEEHQKYSEKCYLDNK</sequence>
<keyword evidence="1" id="KW-0732">Signal</keyword>
<organism evidence="2 3">
    <name type="scientific">Amphritea balenae</name>
    <dbReference type="NCBI Taxonomy" id="452629"/>
    <lineage>
        <taxon>Bacteria</taxon>
        <taxon>Pseudomonadati</taxon>
        <taxon>Pseudomonadota</taxon>
        <taxon>Gammaproteobacteria</taxon>
        <taxon>Oceanospirillales</taxon>
        <taxon>Oceanospirillaceae</taxon>
        <taxon>Amphritea</taxon>
    </lineage>
</organism>
<evidence type="ECO:0000313" key="2">
    <source>
        <dbReference type="EMBL" id="RRC96764.1"/>
    </source>
</evidence>
<dbReference type="InterPro" id="IPR052748">
    <property type="entry name" value="ISR_Activator"/>
</dbReference>
<dbReference type="Gene3D" id="1.25.40.10">
    <property type="entry name" value="Tetratricopeptide repeat domain"/>
    <property type="match status" value="1"/>
</dbReference>
<dbReference type="EMBL" id="RQXV01000018">
    <property type="protein sequence ID" value="RRC96764.1"/>
    <property type="molecule type" value="Genomic_DNA"/>
</dbReference>
<feature type="chain" id="PRO_5018228923" evidence="1">
    <location>
        <begin position="19"/>
        <end position="254"/>
    </location>
</feature>
<proteinExistence type="predicted"/>
<dbReference type="AlphaFoldDB" id="A0A3P1SIB5"/>